<evidence type="ECO:0000256" key="1">
    <source>
        <dbReference type="ARBA" id="ARBA00009570"/>
    </source>
</evidence>
<protein>
    <submittedName>
        <fullName evidence="3">Nuclear transport factor 2 family protein</fullName>
    </submittedName>
</protein>
<dbReference type="InterPro" id="IPR032710">
    <property type="entry name" value="NTF2-like_dom_sf"/>
</dbReference>
<comment type="caution">
    <text evidence="3">The sequence shown here is derived from an EMBL/GenBank/DDBJ whole genome shotgun (WGS) entry which is preliminary data.</text>
</comment>
<organism evidence="3 4">
    <name type="scientific">Pusillimonas minor</name>
    <dbReference type="NCBI Taxonomy" id="2697024"/>
    <lineage>
        <taxon>Bacteria</taxon>
        <taxon>Pseudomonadati</taxon>
        <taxon>Pseudomonadota</taxon>
        <taxon>Betaproteobacteria</taxon>
        <taxon>Burkholderiales</taxon>
        <taxon>Alcaligenaceae</taxon>
        <taxon>Pusillimonas</taxon>
    </lineage>
</organism>
<reference evidence="3 4" key="1">
    <citation type="submission" date="2020-08" db="EMBL/GenBank/DDBJ databases">
        <title>Paraeoetvoesia sp. YC-7-48 draft genome sequence.</title>
        <authorList>
            <person name="Yao L."/>
        </authorList>
    </citation>
    <scope>NUCLEOTIDE SEQUENCE [LARGE SCALE GENOMIC DNA]</scope>
    <source>
        <strain evidence="4">YC-7-48</strain>
    </source>
</reference>
<keyword evidence="2" id="KW-0560">Oxidoreductase</keyword>
<dbReference type="GO" id="GO:0019380">
    <property type="term" value="P:3-phenylpropionate catabolic process"/>
    <property type="evidence" value="ECO:0007669"/>
    <property type="project" value="TreeGrafter"/>
</dbReference>
<dbReference type="Pfam" id="PF00866">
    <property type="entry name" value="Ring_hydroxyl_B"/>
    <property type="match status" value="1"/>
</dbReference>
<name>A0A842HMT3_9BURK</name>
<dbReference type="InterPro" id="IPR000391">
    <property type="entry name" value="Rng_hydr_dOase-bsu"/>
</dbReference>
<dbReference type="SUPFAM" id="SSF54427">
    <property type="entry name" value="NTF2-like"/>
    <property type="match status" value="1"/>
</dbReference>
<gene>
    <name evidence="3" type="ORF">GTU67_06825</name>
</gene>
<dbReference type="GO" id="GO:0016491">
    <property type="term" value="F:oxidoreductase activity"/>
    <property type="evidence" value="ECO:0007669"/>
    <property type="project" value="UniProtKB-KW"/>
</dbReference>
<dbReference type="AlphaFoldDB" id="A0A842HMT3"/>
<proteinExistence type="inferred from homology"/>
<dbReference type="Proteomes" id="UP000545386">
    <property type="component" value="Unassembled WGS sequence"/>
</dbReference>
<dbReference type="PANTHER" id="PTHR41534:SF1">
    <property type="entry name" value="BLR3401 PROTEIN"/>
    <property type="match status" value="1"/>
</dbReference>
<evidence type="ECO:0000313" key="3">
    <source>
        <dbReference type="EMBL" id="MBC2769627.1"/>
    </source>
</evidence>
<sequence length="162" mass="18588">MMQTLDIQSQLVAFVYAESRMLDEGRYRDWYDLFADDGVYWVPTRPEHTERDAQVAIALENKMLLALRVERLSHPRAFSLQPKVRCMHVMQQPEVLCADADGGLSKLSTQLVYMEHQAGRQIVLGARAFYTLRPAGASFQIVEKRVELLNSDDFLPAIQLFI</sequence>
<comment type="similarity">
    <text evidence="1">Belongs to the bacterial ring-hydroxylating dioxygenase beta subunit family.</text>
</comment>
<evidence type="ECO:0000256" key="2">
    <source>
        <dbReference type="ARBA" id="ARBA00023002"/>
    </source>
</evidence>
<dbReference type="PANTHER" id="PTHR41534">
    <property type="entry name" value="BLR3401 PROTEIN"/>
    <property type="match status" value="1"/>
</dbReference>
<dbReference type="EMBL" id="JACJUU010000004">
    <property type="protein sequence ID" value="MBC2769627.1"/>
    <property type="molecule type" value="Genomic_DNA"/>
</dbReference>
<keyword evidence="4" id="KW-1185">Reference proteome</keyword>
<accession>A0A842HMT3</accession>
<dbReference type="Gene3D" id="3.10.450.50">
    <property type="match status" value="1"/>
</dbReference>
<evidence type="ECO:0000313" key="4">
    <source>
        <dbReference type="Proteomes" id="UP000545386"/>
    </source>
</evidence>